<name>A0A8S9Z048_9TREM</name>
<dbReference type="Proteomes" id="UP000822476">
    <property type="component" value="Unassembled WGS sequence"/>
</dbReference>
<proteinExistence type="predicted"/>
<dbReference type="EMBL" id="JTDE01001486">
    <property type="protein sequence ID" value="KAF7258876.1"/>
    <property type="molecule type" value="Genomic_DNA"/>
</dbReference>
<gene>
    <name evidence="2" type="ORF">EG68_03591</name>
</gene>
<dbReference type="OrthoDB" id="10007333at2759"/>
<accession>A0A8S9Z048</accession>
<reference evidence="2" key="1">
    <citation type="submission" date="2019-07" db="EMBL/GenBank/DDBJ databases">
        <title>Annotation for the trematode Paragonimus miyazaki's.</title>
        <authorList>
            <person name="Choi Y.-J."/>
        </authorList>
    </citation>
    <scope>NUCLEOTIDE SEQUENCE</scope>
    <source>
        <strain evidence="2">Japan</strain>
    </source>
</reference>
<keyword evidence="3" id="KW-1185">Reference proteome</keyword>
<feature type="coiled-coil region" evidence="1">
    <location>
        <begin position="131"/>
        <end position="204"/>
    </location>
</feature>
<feature type="coiled-coil region" evidence="1">
    <location>
        <begin position="15"/>
        <end position="85"/>
    </location>
</feature>
<feature type="coiled-coil region" evidence="1">
    <location>
        <begin position="462"/>
        <end position="503"/>
    </location>
</feature>
<feature type="coiled-coil region" evidence="1">
    <location>
        <begin position="362"/>
        <end position="396"/>
    </location>
</feature>
<protein>
    <submittedName>
        <fullName evidence="2">Uncharacterized protein</fullName>
    </submittedName>
</protein>
<evidence type="ECO:0000313" key="2">
    <source>
        <dbReference type="EMBL" id="KAF7258876.1"/>
    </source>
</evidence>
<dbReference type="AlphaFoldDB" id="A0A8S9Z048"/>
<sequence>MSAGLKNFRFLLPHLPEFEGELQDLLLEIDKLIERKKGEWENELKSLEHQLNQKMEENQKLQEKITLKEKELETAFETIQNFERKIWNGDSEKKLDDLKSSVNWMIKNYEITQKKFQKKLIFEREQNARTLKIFEEDKSHLLSELSSLREDKRKQTELFSMQLKEEKVANVKLKAHCDELQVQLQTITNELEDQRSKYIQLQSSYNSRQSEWDSLLKDVNKTAAAQAKELARTKQLLINKQTELRRLSSDAFSRQSELMASRDVVQRLEAAVTRHLSIFSSERNLDDPALSSTMFNCTQPLNNLFGAEFDDKLCKLEQKLNESHHTVRNKIKEIGQLETACRTASATIQRLVEAKLYAVNQAAALRSTLKKTLRAVEELDERINKLQGTVRIKMDETTSKLKYLRKLVIQGSLQQAMGNKPSSGCSISTQVSPVMECEETQTNCSFLTSSSVWSSSKVQLVREERMCTVQKLQRRIDALTEERSGLQTRLEHQTSLVEKLQKENLALTDLLTDAERFNRTRIPCATELPTEIRARLPVDMCPSGLNIPSKVAGDEHCLESRHGSPQCSARSITIQSPIDCIPELFNNAQLVGISLCTPSSESNPLPISPIQSCSKSVCDSTSKSRIDRPLFSSVAMPMTDTKSIVETGDHLLVGHASTECDPGQALHLSGASMSPSEYEDFVMPNSDRLCVPDRFEQYGDCLRVSRPLSDRTPEKASLFDSSMNNETKLKQLPLRNSPSSPAMNSTELVSTWCHNHRVFPQACSTVHKDTTQSFRMASDDEEEDTNVYCLAAKFLANEQQHSLRLETQIDIHLEELRKQLEHSSSTT</sequence>
<comment type="caution">
    <text evidence="2">The sequence shown here is derived from an EMBL/GenBank/DDBJ whole genome shotgun (WGS) entry which is preliminary data.</text>
</comment>
<organism evidence="2 3">
    <name type="scientific">Paragonimus skrjabini miyazakii</name>
    <dbReference type="NCBI Taxonomy" id="59628"/>
    <lineage>
        <taxon>Eukaryota</taxon>
        <taxon>Metazoa</taxon>
        <taxon>Spiralia</taxon>
        <taxon>Lophotrochozoa</taxon>
        <taxon>Platyhelminthes</taxon>
        <taxon>Trematoda</taxon>
        <taxon>Digenea</taxon>
        <taxon>Plagiorchiida</taxon>
        <taxon>Troglotremata</taxon>
        <taxon>Troglotrematidae</taxon>
        <taxon>Paragonimus</taxon>
    </lineage>
</organism>
<evidence type="ECO:0000256" key="1">
    <source>
        <dbReference type="SAM" id="Coils"/>
    </source>
</evidence>
<evidence type="ECO:0000313" key="3">
    <source>
        <dbReference type="Proteomes" id="UP000822476"/>
    </source>
</evidence>
<keyword evidence="1" id="KW-0175">Coiled coil</keyword>